<gene>
    <name evidence="9" type="ORF">PSTEL_10570</name>
</gene>
<dbReference type="SUPFAM" id="SSF46785">
    <property type="entry name" value="Winged helix' DNA-binding domain"/>
    <property type="match status" value="1"/>
</dbReference>
<dbReference type="PROSITE" id="PS50949">
    <property type="entry name" value="HTH_GNTR"/>
    <property type="match status" value="1"/>
</dbReference>
<dbReference type="STRING" id="169760.PSTEL_10570"/>
<dbReference type="InterPro" id="IPR000524">
    <property type="entry name" value="Tscrpt_reg_HTH_GntR"/>
</dbReference>
<dbReference type="GO" id="GO:0003700">
    <property type="term" value="F:DNA-binding transcription factor activity"/>
    <property type="evidence" value="ECO:0007669"/>
    <property type="project" value="InterPro"/>
</dbReference>
<name>A0A089LPM3_9BACL</name>
<dbReference type="GO" id="GO:0030170">
    <property type="term" value="F:pyridoxal phosphate binding"/>
    <property type="evidence" value="ECO:0007669"/>
    <property type="project" value="InterPro"/>
</dbReference>
<evidence type="ECO:0000256" key="1">
    <source>
        <dbReference type="ARBA" id="ARBA00001933"/>
    </source>
</evidence>
<comment type="cofactor">
    <cofactor evidence="1">
        <name>pyridoxal 5'-phosphate</name>
        <dbReference type="ChEBI" id="CHEBI:597326"/>
    </cofactor>
</comment>
<comment type="similarity">
    <text evidence="2">In the C-terminal section; belongs to the class-I pyridoxal-phosphate-dependent aminotransferase family.</text>
</comment>
<dbReference type="Gene3D" id="3.40.640.10">
    <property type="entry name" value="Type I PLP-dependent aspartate aminotransferase-like (Major domain)"/>
    <property type="match status" value="1"/>
</dbReference>
<accession>A0A089LPM3</accession>
<evidence type="ECO:0000256" key="4">
    <source>
        <dbReference type="ARBA" id="ARBA00022898"/>
    </source>
</evidence>
<dbReference type="CDD" id="cd07377">
    <property type="entry name" value="WHTH_GntR"/>
    <property type="match status" value="1"/>
</dbReference>
<keyword evidence="6" id="KW-0238">DNA-binding</keyword>
<organism evidence="9 10">
    <name type="scientific">Paenibacillus stellifer</name>
    <dbReference type="NCBI Taxonomy" id="169760"/>
    <lineage>
        <taxon>Bacteria</taxon>
        <taxon>Bacillati</taxon>
        <taxon>Bacillota</taxon>
        <taxon>Bacilli</taxon>
        <taxon>Bacillales</taxon>
        <taxon>Paenibacillaceae</taxon>
        <taxon>Paenibacillus</taxon>
    </lineage>
</organism>
<dbReference type="InterPro" id="IPR051446">
    <property type="entry name" value="HTH_trans_reg/aminotransferase"/>
</dbReference>
<dbReference type="Proteomes" id="UP000029507">
    <property type="component" value="Chromosome"/>
</dbReference>
<keyword evidence="5" id="KW-0805">Transcription regulation</keyword>
<dbReference type="GO" id="GO:0008483">
    <property type="term" value="F:transaminase activity"/>
    <property type="evidence" value="ECO:0007669"/>
    <property type="project" value="UniProtKB-KW"/>
</dbReference>
<dbReference type="Gene3D" id="1.10.10.10">
    <property type="entry name" value="Winged helix-like DNA-binding domain superfamily/Winged helix DNA-binding domain"/>
    <property type="match status" value="1"/>
</dbReference>
<dbReference type="KEGG" id="pste:PSTEL_10570"/>
<dbReference type="GO" id="GO:0003677">
    <property type="term" value="F:DNA binding"/>
    <property type="evidence" value="ECO:0007669"/>
    <property type="project" value="UniProtKB-KW"/>
</dbReference>
<sequence length="474" mass="53490">MEPWMLDPDTPIYIQISDHFKNEIGSGRLSSGSRLPSVRHLAEHLGVSMTPVEWAYRQLVAEGFIESRPRVGYLASEIPQPYNASALPKISREEEAAHASRIRPEREYLYDFHLSRNDFSLFPLHTWRHLETRILKQEGERLLFYGDPQGEWGLRCEVAAYLKQYRGVVCGPEQVVIGSEQFLLMSCLAHILKPIEQHIAAENPVYPLLPGTFRELGFDVSPIPLDKDGISMSSLEASGARLVGVSPSHHFPSTLMMPIRSRMELLAWAERKGGYIIEDDYSGEFRYFGRPIPSLQGLGPERVVYIGGFSQTLAPAVCVHYLVLPLPLIERYKELYRRVLFEQSSSRLHQRTLEKFIAEGHLTKHIRKLRRIYKAKYEAIVQAAGQHFGDKAEIVGEGAGFHILLRVRCAQPVSRLIAAAEQAGVHVASTAYTWLDPSEKPEGIHEIIAGFAGIPLELIDPGMKALREAWDPLI</sequence>
<evidence type="ECO:0000256" key="5">
    <source>
        <dbReference type="ARBA" id="ARBA00023015"/>
    </source>
</evidence>
<keyword evidence="7" id="KW-0804">Transcription</keyword>
<evidence type="ECO:0000256" key="7">
    <source>
        <dbReference type="ARBA" id="ARBA00023163"/>
    </source>
</evidence>
<evidence type="ECO:0000313" key="9">
    <source>
        <dbReference type="EMBL" id="AIQ63461.1"/>
    </source>
</evidence>
<dbReference type="PANTHER" id="PTHR46577">
    <property type="entry name" value="HTH-TYPE TRANSCRIPTIONAL REGULATORY PROTEIN GABR"/>
    <property type="match status" value="1"/>
</dbReference>
<dbReference type="InterPro" id="IPR036388">
    <property type="entry name" value="WH-like_DNA-bd_sf"/>
</dbReference>
<keyword evidence="3" id="KW-0808">Transferase</keyword>
<dbReference type="InterPro" id="IPR015421">
    <property type="entry name" value="PyrdxlP-dep_Trfase_major"/>
</dbReference>
<keyword evidence="10" id="KW-1185">Reference proteome</keyword>
<dbReference type="SMART" id="SM00345">
    <property type="entry name" value="HTH_GNTR"/>
    <property type="match status" value="1"/>
</dbReference>
<dbReference type="AlphaFoldDB" id="A0A089LPM3"/>
<dbReference type="Pfam" id="PF00155">
    <property type="entry name" value="Aminotran_1_2"/>
    <property type="match status" value="1"/>
</dbReference>
<keyword evidence="4" id="KW-0663">Pyridoxal phosphate</keyword>
<protein>
    <recommendedName>
        <fullName evidence="8">HTH gntR-type domain-containing protein</fullName>
    </recommendedName>
</protein>
<dbReference type="PANTHER" id="PTHR46577:SF1">
    <property type="entry name" value="HTH-TYPE TRANSCRIPTIONAL REGULATORY PROTEIN GABR"/>
    <property type="match status" value="1"/>
</dbReference>
<dbReference type="CDD" id="cd00609">
    <property type="entry name" value="AAT_like"/>
    <property type="match status" value="1"/>
</dbReference>
<reference evidence="9 10" key="1">
    <citation type="submission" date="2014-08" db="EMBL/GenBank/DDBJ databases">
        <title>Comparative genomics of the Paenibacillus odorifer group.</title>
        <authorList>
            <person name="den Bakker H.C."/>
            <person name="Tsai Y.-C."/>
            <person name="Martin N."/>
            <person name="Korlach J."/>
            <person name="Wiedmann M."/>
        </authorList>
    </citation>
    <scope>NUCLEOTIDE SEQUENCE [LARGE SCALE GENOMIC DNA]</scope>
    <source>
        <strain evidence="9 10">DSM 14472</strain>
    </source>
</reference>
<evidence type="ECO:0000256" key="6">
    <source>
        <dbReference type="ARBA" id="ARBA00023125"/>
    </source>
</evidence>
<dbReference type="EMBL" id="CP009286">
    <property type="protein sequence ID" value="AIQ63461.1"/>
    <property type="molecule type" value="Genomic_DNA"/>
</dbReference>
<dbReference type="InterPro" id="IPR036390">
    <property type="entry name" value="WH_DNA-bd_sf"/>
</dbReference>
<proteinExistence type="inferred from homology"/>
<dbReference type="HOGENOM" id="CLU_017584_0_1_9"/>
<evidence type="ECO:0000313" key="10">
    <source>
        <dbReference type="Proteomes" id="UP000029507"/>
    </source>
</evidence>
<keyword evidence="3" id="KW-0032">Aminotransferase</keyword>
<evidence type="ECO:0000256" key="3">
    <source>
        <dbReference type="ARBA" id="ARBA00022576"/>
    </source>
</evidence>
<evidence type="ECO:0000259" key="8">
    <source>
        <dbReference type="PROSITE" id="PS50949"/>
    </source>
</evidence>
<dbReference type="Pfam" id="PF00392">
    <property type="entry name" value="GntR"/>
    <property type="match status" value="1"/>
</dbReference>
<dbReference type="InterPro" id="IPR004839">
    <property type="entry name" value="Aminotransferase_I/II_large"/>
</dbReference>
<evidence type="ECO:0000256" key="2">
    <source>
        <dbReference type="ARBA" id="ARBA00005384"/>
    </source>
</evidence>
<dbReference type="SUPFAM" id="SSF53383">
    <property type="entry name" value="PLP-dependent transferases"/>
    <property type="match status" value="1"/>
</dbReference>
<dbReference type="InterPro" id="IPR015424">
    <property type="entry name" value="PyrdxlP-dep_Trfase"/>
</dbReference>
<feature type="domain" description="HTH gntR-type" evidence="8">
    <location>
        <begin position="10"/>
        <end position="78"/>
    </location>
</feature>